<dbReference type="EMBL" id="VSSQ01056551">
    <property type="protein sequence ID" value="MPN10408.1"/>
    <property type="molecule type" value="Genomic_DNA"/>
</dbReference>
<dbReference type="InterPro" id="IPR006145">
    <property type="entry name" value="PsdUridine_synth_RsuA/RluA"/>
</dbReference>
<dbReference type="FunFam" id="3.30.70.1560:FF:000001">
    <property type="entry name" value="Pseudouridine synthase"/>
    <property type="match status" value="1"/>
</dbReference>
<evidence type="ECO:0000313" key="3">
    <source>
        <dbReference type="EMBL" id="MPN10408.1"/>
    </source>
</evidence>
<dbReference type="Gene3D" id="3.30.2350.10">
    <property type="entry name" value="Pseudouridine synthase"/>
    <property type="match status" value="1"/>
</dbReference>
<protein>
    <submittedName>
        <fullName evidence="3">Ribosomal large subunit pseudouridine synthase B</fullName>
        <ecNumber evidence="3">5.4.99.22</ecNumber>
    </submittedName>
</protein>
<reference evidence="3" key="1">
    <citation type="submission" date="2019-08" db="EMBL/GenBank/DDBJ databases">
        <authorList>
            <person name="Kucharzyk K."/>
            <person name="Murdoch R.W."/>
            <person name="Higgins S."/>
            <person name="Loffler F."/>
        </authorList>
    </citation>
    <scope>NUCLEOTIDE SEQUENCE</scope>
</reference>
<name>A0A645F7R7_9ZZZZ</name>
<dbReference type="EC" id="5.4.99.22" evidence="3"/>
<gene>
    <name evidence="3" type="primary">rluB_29</name>
    <name evidence="3" type="ORF">SDC9_157703</name>
</gene>
<keyword evidence="1 3" id="KW-0413">Isomerase</keyword>
<dbReference type="PANTHER" id="PTHR47683:SF2">
    <property type="entry name" value="RNA-BINDING S4 DOMAIN-CONTAINING PROTEIN"/>
    <property type="match status" value="1"/>
</dbReference>
<dbReference type="GO" id="GO:0001522">
    <property type="term" value="P:pseudouridine synthesis"/>
    <property type="evidence" value="ECO:0007669"/>
    <property type="project" value="InterPro"/>
</dbReference>
<evidence type="ECO:0000259" key="2">
    <source>
        <dbReference type="Pfam" id="PF00849"/>
    </source>
</evidence>
<sequence>MAIVKGIPTPEQMKDFESGLYIEDYKTAPAKIKIVKKDEEKNYAICQIKIHEGRNRQVRKMCRAINHPVMRLRRVAMGKITLKETEIGKYRYLTDEEIQYLKGLK</sequence>
<dbReference type="GO" id="GO:0005829">
    <property type="term" value="C:cytosol"/>
    <property type="evidence" value="ECO:0007669"/>
    <property type="project" value="UniProtKB-ARBA"/>
</dbReference>
<dbReference type="GO" id="GO:0160139">
    <property type="term" value="F:23S rRNA pseudouridine(2605) synthase activity"/>
    <property type="evidence" value="ECO:0007669"/>
    <property type="project" value="UniProtKB-EC"/>
</dbReference>
<dbReference type="GO" id="GO:0010467">
    <property type="term" value="P:gene expression"/>
    <property type="evidence" value="ECO:0007669"/>
    <property type="project" value="UniProtKB-ARBA"/>
</dbReference>
<feature type="domain" description="Pseudouridine synthase RsuA/RluA-like" evidence="2">
    <location>
        <begin position="21"/>
        <end position="63"/>
    </location>
</feature>
<evidence type="ECO:0000256" key="1">
    <source>
        <dbReference type="ARBA" id="ARBA00023235"/>
    </source>
</evidence>
<proteinExistence type="predicted"/>
<dbReference type="InterPro" id="IPR050343">
    <property type="entry name" value="RsuA_PseudoU_synthase"/>
</dbReference>
<dbReference type="InterPro" id="IPR020103">
    <property type="entry name" value="PsdUridine_synth_cat_dom_sf"/>
</dbReference>
<dbReference type="Pfam" id="PF00849">
    <property type="entry name" value="PseudoU_synth_2"/>
    <property type="match status" value="1"/>
</dbReference>
<dbReference type="PANTHER" id="PTHR47683">
    <property type="entry name" value="PSEUDOURIDINE SYNTHASE FAMILY PROTEIN-RELATED"/>
    <property type="match status" value="1"/>
</dbReference>
<dbReference type="SUPFAM" id="SSF55120">
    <property type="entry name" value="Pseudouridine synthase"/>
    <property type="match status" value="1"/>
</dbReference>
<dbReference type="AlphaFoldDB" id="A0A645F7R7"/>
<dbReference type="GO" id="GO:0003723">
    <property type="term" value="F:RNA binding"/>
    <property type="evidence" value="ECO:0007669"/>
    <property type="project" value="InterPro"/>
</dbReference>
<accession>A0A645F7R7</accession>
<organism evidence="3">
    <name type="scientific">bioreactor metagenome</name>
    <dbReference type="NCBI Taxonomy" id="1076179"/>
    <lineage>
        <taxon>unclassified sequences</taxon>
        <taxon>metagenomes</taxon>
        <taxon>ecological metagenomes</taxon>
    </lineage>
</organism>
<comment type="caution">
    <text evidence="3">The sequence shown here is derived from an EMBL/GenBank/DDBJ whole genome shotgun (WGS) entry which is preliminary data.</text>
</comment>